<dbReference type="AlphaFoldDB" id="A0A1N6SEQ0"/>
<dbReference type="Pfam" id="PF20258">
    <property type="entry name" value="tRNA_Me_trans_C"/>
    <property type="match status" value="1"/>
</dbReference>
<dbReference type="EC" id="2.8.1.13" evidence="9"/>
<dbReference type="GO" id="GO:0006400">
    <property type="term" value="P:tRNA modification"/>
    <property type="evidence" value="ECO:0007669"/>
    <property type="project" value="UniProtKB-UniRule"/>
</dbReference>
<keyword evidence="3 9" id="KW-0819">tRNA processing</keyword>
<dbReference type="InterPro" id="IPR023382">
    <property type="entry name" value="MnmA-like_central_sf"/>
</dbReference>
<dbReference type="Gene3D" id="3.40.50.620">
    <property type="entry name" value="HUPs"/>
    <property type="match status" value="1"/>
</dbReference>
<evidence type="ECO:0000256" key="5">
    <source>
        <dbReference type="ARBA" id="ARBA00022840"/>
    </source>
</evidence>
<feature type="disulfide bond" description="Alternate" evidence="9">
    <location>
        <begin position="100"/>
        <end position="197"/>
    </location>
</feature>
<dbReference type="GO" id="GO:0000049">
    <property type="term" value="F:tRNA binding"/>
    <property type="evidence" value="ECO:0007669"/>
    <property type="project" value="UniProtKB-KW"/>
</dbReference>
<comment type="caution">
    <text evidence="9">Lacks conserved residue(s) required for the propagation of feature annotation.</text>
</comment>
<dbReference type="InterPro" id="IPR046885">
    <property type="entry name" value="MnmA-like_C"/>
</dbReference>
<organism evidence="12 13">
    <name type="scientific">Alkalispirochaeta americana</name>
    <dbReference type="NCBI Taxonomy" id="159291"/>
    <lineage>
        <taxon>Bacteria</taxon>
        <taxon>Pseudomonadati</taxon>
        <taxon>Spirochaetota</taxon>
        <taxon>Spirochaetia</taxon>
        <taxon>Spirochaetales</taxon>
        <taxon>Spirochaetaceae</taxon>
        <taxon>Alkalispirochaeta</taxon>
    </lineage>
</organism>
<dbReference type="GO" id="GO:0005737">
    <property type="term" value="C:cytoplasm"/>
    <property type="evidence" value="ECO:0007669"/>
    <property type="project" value="UniProtKB-SubCell"/>
</dbReference>
<dbReference type="RefSeq" id="WP_076488625.1">
    <property type="nucleotide sequence ID" value="NZ_FTMS01000008.1"/>
</dbReference>
<comment type="catalytic activity">
    <reaction evidence="8 9">
        <text>S-sulfanyl-L-cysteinyl-[protein] + uridine(34) in tRNA + AH2 + ATP = 2-thiouridine(34) in tRNA + L-cysteinyl-[protein] + A + AMP + diphosphate + H(+)</text>
        <dbReference type="Rhea" id="RHEA:47032"/>
        <dbReference type="Rhea" id="RHEA-COMP:10131"/>
        <dbReference type="Rhea" id="RHEA-COMP:11726"/>
        <dbReference type="Rhea" id="RHEA-COMP:11727"/>
        <dbReference type="Rhea" id="RHEA-COMP:11728"/>
        <dbReference type="ChEBI" id="CHEBI:13193"/>
        <dbReference type="ChEBI" id="CHEBI:15378"/>
        <dbReference type="ChEBI" id="CHEBI:17499"/>
        <dbReference type="ChEBI" id="CHEBI:29950"/>
        <dbReference type="ChEBI" id="CHEBI:30616"/>
        <dbReference type="ChEBI" id="CHEBI:33019"/>
        <dbReference type="ChEBI" id="CHEBI:61963"/>
        <dbReference type="ChEBI" id="CHEBI:65315"/>
        <dbReference type="ChEBI" id="CHEBI:87170"/>
        <dbReference type="ChEBI" id="CHEBI:456215"/>
        <dbReference type="EC" id="2.8.1.13"/>
    </reaction>
</comment>
<dbReference type="EMBL" id="FTMS01000008">
    <property type="protein sequence ID" value="SIQ39635.1"/>
    <property type="molecule type" value="Genomic_DNA"/>
</dbReference>
<reference evidence="12 13" key="1">
    <citation type="submission" date="2017-01" db="EMBL/GenBank/DDBJ databases">
        <authorList>
            <person name="Mah S.A."/>
            <person name="Swanson W.J."/>
            <person name="Moy G.W."/>
            <person name="Vacquier V.D."/>
        </authorList>
    </citation>
    <scope>NUCLEOTIDE SEQUENCE [LARGE SCALE GENOMIC DNA]</scope>
    <source>
        <strain evidence="12 13">ASpG1</strain>
    </source>
</reference>
<dbReference type="PANTHER" id="PTHR43052">
    <property type="match status" value="1"/>
</dbReference>
<feature type="region of interest" description="Interaction with tRNA" evidence="9">
    <location>
        <begin position="147"/>
        <end position="149"/>
    </location>
</feature>
<evidence type="ECO:0000256" key="1">
    <source>
        <dbReference type="ARBA" id="ARBA00022555"/>
    </source>
</evidence>
<dbReference type="Gene3D" id="2.30.30.280">
    <property type="entry name" value="Adenine nucleotide alpha hydrolases-like domains"/>
    <property type="match status" value="1"/>
</dbReference>
<dbReference type="NCBIfam" id="NF001138">
    <property type="entry name" value="PRK00143.1"/>
    <property type="match status" value="1"/>
</dbReference>
<evidence type="ECO:0000259" key="11">
    <source>
        <dbReference type="Pfam" id="PF20259"/>
    </source>
</evidence>
<comment type="subcellular location">
    <subcellularLocation>
        <location evidence="9">Cytoplasm</location>
    </subcellularLocation>
</comment>
<name>A0A1N6SEQ0_9SPIO</name>
<evidence type="ECO:0000256" key="6">
    <source>
        <dbReference type="ARBA" id="ARBA00022884"/>
    </source>
</evidence>
<keyword evidence="6 9" id="KW-0694">RNA-binding</keyword>
<dbReference type="GO" id="GO:0005524">
    <property type="term" value="F:ATP binding"/>
    <property type="evidence" value="ECO:0007669"/>
    <property type="project" value="UniProtKB-KW"/>
</dbReference>
<feature type="binding site" evidence="9">
    <location>
        <position position="33"/>
    </location>
    <ligand>
        <name>ATP</name>
        <dbReference type="ChEBI" id="CHEBI:30616"/>
    </ligand>
</feature>
<evidence type="ECO:0000256" key="3">
    <source>
        <dbReference type="ARBA" id="ARBA00022694"/>
    </source>
</evidence>
<evidence type="ECO:0000256" key="9">
    <source>
        <dbReference type="HAMAP-Rule" id="MF_00144"/>
    </source>
</evidence>
<dbReference type="PANTHER" id="PTHR43052:SF1">
    <property type="entry name" value="TRNA-5-TAURINOMETHYLURIDINE 2-SULFURTRANSFERASE"/>
    <property type="match status" value="1"/>
</dbReference>
<evidence type="ECO:0000259" key="10">
    <source>
        <dbReference type="Pfam" id="PF20258"/>
    </source>
</evidence>
<evidence type="ECO:0000256" key="4">
    <source>
        <dbReference type="ARBA" id="ARBA00022741"/>
    </source>
</evidence>
<dbReference type="HAMAP" id="MF_00144">
    <property type="entry name" value="tRNA_thiouridyl_MnmA"/>
    <property type="match status" value="1"/>
</dbReference>
<dbReference type="STRING" id="159291.SAMN05920897_10854"/>
<dbReference type="SUPFAM" id="SSF52402">
    <property type="entry name" value="Adenine nucleotide alpha hydrolases-like"/>
    <property type="match status" value="1"/>
</dbReference>
<dbReference type="Proteomes" id="UP000186400">
    <property type="component" value="Unassembled WGS sequence"/>
</dbReference>
<dbReference type="GO" id="GO:0008168">
    <property type="term" value="F:methyltransferase activity"/>
    <property type="evidence" value="ECO:0007669"/>
    <property type="project" value="UniProtKB-KW"/>
</dbReference>
<feature type="active site" description="Nucleophile" evidence="9">
    <location>
        <position position="100"/>
    </location>
</feature>
<feature type="binding site" evidence="9">
    <location>
        <begin position="6"/>
        <end position="13"/>
    </location>
    <ligand>
        <name>ATP</name>
        <dbReference type="ChEBI" id="CHEBI:30616"/>
    </ligand>
</feature>
<keyword evidence="12" id="KW-0489">Methyltransferase</keyword>
<evidence type="ECO:0000256" key="2">
    <source>
        <dbReference type="ARBA" id="ARBA00022679"/>
    </source>
</evidence>
<feature type="site" description="Interaction with tRNA" evidence="9">
    <location>
        <position position="338"/>
    </location>
</feature>
<keyword evidence="9" id="KW-0963">Cytoplasm</keyword>
<dbReference type="Gene3D" id="2.40.30.10">
    <property type="entry name" value="Translation factors"/>
    <property type="match status" value="1"/>
</dbReference>
<keyword evidence="13" id="KW-1185">Reference proteome</keyword>
<feature type="domain" description="tRNA-specific 2-thiouridylase MnmA-like C-terminal" evidence="10">
    <location>
        <begin position="278"/>
        <end position="354"/>
    </location>
</feature>
<accession>A0A1N6SEQ0</accession>
<keyword evidence="4 9" id="KW-0547">Nucleotide-binding</keyword>
<evidence type="ECO:0000256" key="8">
    <source>
        <dbReference type="ARBA" id="ARBA00051542"/>
    </source>
</evidence>
<feature type="active site" description="Cysteine persulfide intermediate" evidence="9">
    <location>
        <position position="197"/>
    </location>
</feature>
<comment type="similarity">
    <text evidence="9">Belongs to the MnmA/TRMU family.</text>
</comment>
<evidence type="ECO:0000313" key="13">
    <source>
        <dbReference type="Proteomes" id="UP000186400"/>
    </source>
</evidence>
<sequence>MRYAALVSGGVDSAVALHQVARQAPGCVRAYYLKIWLEEELSFLGACPWEEDLHHARAVCASAGVPLEVVPLQEEYYQRVVSYTLDELRAGRTPSPDIFCNQRIKFGAFFDALQEEADRVVTGHYARVYRDEGGGLARLAMAPDPVKDQTYFLSHLSQEQLARAEFPLGELTKAQVRERAVGLNLSNQDRPDSQGICFLGKIRYSDFVRHYLGEQEGLIVEHETGRELGRHRGAWFFTVGQRQGLGLGNGPWYVTDRNIDTNLVRVSHAERVAHQARDTFEVGSVNALADPPGEWAGSSSLQLKLRHGPDLIPCRLEPSARGFQVTMERADRGVAPGQFAVFYRSLECLGSGMILPREDYP</sequence>
<proteinExistence type="inferred from homology"/>
<dbReference type="InterPro" id="IPR014729">
    <property type="entry name" value="Rossmann-like_a/b/a_fold"/>
</dbReference>
<feature type="domain" description="tRNA-specific 2-thiouridylase MnmA-like central" evidence="11">
    <location>
        <begin position="206"/>
        <end position="267"/>
    </location>
</feature>
<dbReference type="InterPro" id="IPR051305">
    <property type="entry name" value="tRNA_2-thiouridylase_MnmA"/>
</dbReference>
<dbReference type="NCBIfam" id="TIGR00420">
    <property type="entry name" value="trmU"/>
    <property type="match status" value="1"/>
</dbReference>
<dbReference type="GO" id="GO:0032259">
    <property type="term" value="P:methylation"/>
    <property type="evidence" value="ECO:0007669"/>
    <property type="project" value="UniProtKB-KW"/>
</dbReference>
<comment type="function">
    <text evidence="9">Catalyzes the 2-thiolation of uridine at the wobble position (U34) of tRNA, leading to the formation of s(2)U34.</text>
</comment>
<protein>
    <recommendedName>
        <fullName evidence="9">tRNA-specific 2-thiouridylase MnmA</fullName>
        <ecNumber evidence="9">2.8.1.13</ecNumber>
    </recommendedName>
</protein>
<dbReference type="OrthoDB" id="9800696at2"/>
<feature type="binding site" evidence="9">
    <location>
        <position position="123"/>
    </location>
    <ligand>
        <name>ATP</name>
        <dbReference type="ChEBI" id="CHEBI:30616"/>
    </ligand>
</feature>
<keyword evidence="2 9" id="KW-0808">Transferase</keyword>
<keyword evidence="7 9" id="KW-1015">Disulfide bond</keyword>
<dbReference type="GO" id="GO:0103016">
    <property type="term" value="F:tRNA-uridine 2-sulfurtransferase activity"/>
    <property type="evidence" value="ECO:0007669"/>
    <property type="project" value="UniProtKB-EC"/>
</dbReference>
<dbReference type="CDD" id="cd01998">
    <property type="entry name" value="MnmA_TRMU-like"/>
    <property type="match status" value="1"/>
</dbReference>
<keyword evidence="5 9" id="KW-0067">ATP-binding</keyword>
<gene>
    <name evidence="9" type="primary">mnmA</name>
    <name evidence="12" type="ORF">SAMN05920897_10854</name>
</gene>
<evidence type="ECO:0000313" key="12">
    <source>
        <dbReference type="EMBL" id="SIQ39635.1"/>
    </source>
</evidence>
<dbReference type="Pfam" id="PF20259">
    <property type="entry name" value="tRNA_Me_trans_M"/>
    <property type="match status" value="1"/>
</dbReference>
<dbReference type="InterPro" id="IPR004506">
    <property type="entry name" value="MnmA-like"/>
</dbReference>
<evidence type="ECO:0000256" key="7">
    <source>
        <dbReference type="ARBA" id="ARBA00023157"/>
    </source>
</evidence>
<dbReference type="InterPro" id="IPR046884">
    <property type="entry name" value="MnmA-like_central"/>
</dbReference>
<dbReference type="Pfam" id="PF03054">
    <property type="entry name" value="tRNA_Me_trans"/>
    <property type="match status" value="1"/>
</dbReference>
<feature type="site" description="Interaction with tRNA" evidence="9">
    <location>
        <position position="124"/>
    </location>
</feature>
<keyword evidence="1 9" id="KW-0820">tRNA-binding</keyword>